<dbReference type="RefSeq" id="WP_042205759.1">
    <property type="nucleotide sequence ID" value="NZ_CP009288.1"/>
</dbReference>
<protein>
    <recommendedName>
        <fullName evidence="1 12">GTP 3',8-cyclase</fullName>
        <ecNumber evidence="1 12">4.1.99.22</ecNumber>
    </recommendedName>
    <alternativeName>
        <fullName evidence="12">Molybdenum cofactor biosynthesis protein A</fullName>
    </alternativeName>
</protein>
<keyword evidence="10 12" id="KW-0456">Lyase</keyword>
<dbReference type="STRING" id="44251.PDUR_08000"/>
<dbReference type="InterPro" id="IPR010505">
    <property type="entry name" value="MoaA_twitch"/>
</dbReference>
<dbReference type="PROSITE" id="PS01305">
    <property type="entry name" value="MOAA_NIFB_PQQE"/>
    <property type="match status" value="1"/>
</dbReference>
<dbReference type="CDD" id="cd21117">
    <property type="entry name" value="Twitch_MoaA"/>
    <property type="match status" value="1"/>
</dbReference>
<dbReference type="InterPro" id="IPR013785">
    <property type="entry name" value="Aldolase_TIM"/>
</dbReference>
<sequence>MINDLLQRPLKDLRISVTDRCNFRCVYCMPKEIFGPDYPFLSKQELLNFQEIARLAQIFAALGVTKIRLTGGEPLLRPNLPLLLDKLTSIEGIQDVALTTNGVLLPKYAADLKAAGLRRVSVSLDSLSDERFGYINGRGIGVEPVLKGIEAAARAGLKVKINMVVQKGVNDQDIVPMAKYFKDAGHTIRFIEYMDVGNSNGWNLDKVVTKQEIIDRIGRHVMPLEAVPGQYFGEVASRYRYKGTEQEVGIISAVSDAFCGTCTRARISANGSLYTCLFATEGTDLRGLLRSGMPDDVLAGRIAHIWNNRDNQYSAKRGRDTNEAGGKQKIEMFYIGG</sequence>
<dbReference type="SFLD" id="SFLDS00029">
    <property type="entry name" value="Radical_SAM"/>
    <property type="match status" value="1"/>
</dbReference>
<keyword evidence="6 12" id="KW-0408">Iron</keyword>
<evidence type="ECO:0000313" key="14">
    <source>
        <dbReference type="EMBL" id="AIQ11880.1"/>
    </source>
</evidence>
<accession>A0A089HMG1</accession>
<keyword evidence="5 12" id="KW-0547">Nucleotide-binding</keyword>
<evidence type="ECO:0000256" key="12">
    <source>
        <dbReference type="HAMAP-Rule" id="MF_01225"/>
    </source>
</evidence>
<dbReference type="GO" id="GO:0051539">
    <property type="term" value="F:4 iron, 4 sulfur cluster binding"/>
    <property type="evidence" value="ECO:0007669"/>
    <property type="project" value="UniProtKB-UniRule"/>
</dbReference>
<dbReference type="GO" id="GO:1904047">
    <property type="term" value="F:S-adenosyl-L-methionine binding"/>
    <property type="evidence" value="ECO:0007669"/>
    <property type="project" value="UniProtKB-UniRule"/>
</dbReference>
<feature type="binding site" evidence="12">
    <location>
        <position position="72"/>
    </location>
    <ligand>
        <name>S-adenosyl-L-methionine</name>
        <dbReference type="ChEBI" id="CHEBI:59789"/>
    </ligand>
</feature>
<dbReference type="OrthoDB" id="9763993at2"/>
<dbReference type="eggNOG" id="COG2896">
    <property type="taxonomic scope" value="Bacteria"/>
</dbReference>
<feature type="binding site" evidence="12">
    <location>
        <position position="28"/>
    </location>
    <ligand>
        <name>[4Fe-4S] cluster</name>
        <dbReference type="ChEBI" id="CHEBI:49883"/>
        <label>1</label>
        <note>4Fe-4S-S-AdoMet</note>
    </ligand>
</feature>
<feature type="binding site" evidence="12">
    <location>
        <position position="276"/>
    </location>
    <ligand>
        <name>[4Fe-4S] cluster</name>
        <dbReference type="ChEBI" id="CHEBI:49883"/>
        <label>2</label>
        <note>4Fe-4S-substrate</note>
    </ligand>
</feature>
<dbReference type="InterPro" id="IPR007197">
    <property type="entry name" value="rSAM"/>
</dbReference>
<dbReference type="InterPro" id="IPR006638">
    <property type="entry name" value="Elp3/MiaA/NifB-like_rSAM"/>
</dbReference>
<comment type="function">
    <text evidence="12">Catalyzes the cyclization of GTP to (8S)-3',8-cyclo-7,8-dihydroguanosine 5'-triphosphate.</text>
</comment>
<dbReference type="UniPathway" id="UPA00344"/>
<feature type="binding site" evidence="12">
    <location>
        <position position="14"/>
    </location>
    <ligand>
        <name>GTP</name>
        <dbReference type="ChEBI" id="CHEBI:37565"/>
    </ligand>
</feature>
<evidence type="ECO:0000256" key="5">
    <source>
        <dbReference type="ARBA" id="ARBA00022741"/>
    </source>
</evidence>
<feature type="binding site" evidence="12">
    <location>
        <position position="262"/>
    </location>
    <ligand>
        <name>[4Fe-4S] cluster</name>
        <dbReference type="ChEBI" id="CHEBI:49883"/>
        <label>2</label>
        <note>4Fe-4S-substrate</note>
    </ligand>
</feature>
<feature type="binding site" evidence="12">
    <location>
        <position position="68"/>
    </location>
    <ligand>
        <name>GTP</name>
        <dbReference type="ChEBI" id="CHEBI:37565"/>
    </ligand>
</feature>
<dbReference type="EMBL" id="CP009288">
    <property type="protein sequence ID" value="AIQ11880.1"/>
    <property type="molecule type" value="Genomic_DNA"/>
</dbReference>
<organism evidence="14 15">
    <name type="scientific">Paenibacillus durus</name>
    <name type="common">Paenibacillus azotofixans</name>
    <dbReference type="NCBI Taxonomy" id="44251"/>
    <lineage>
        <taxon>Bacteria</taxon>
        <taxon>Bacillati</taxon>
        <taxon>Bacillota</taxon>
        <taxon>Bacilli</taxon>
        <taxon>Bacillales</taxon>
        <taxon>Paenibacillaceae</taxon>
        <taxon>Paenibacillus</taxon>
    </lineage>
</organism>
<dbReference type="PANTHER" id="PTHR22960:SF0">
    <property type="entry name" value="MOLYBDENUM COFACTOR BIOSYNTHESIS PROTEIN 1"/>
    <property type="match status" value="1"/>
</dbReference>
<comment type="cofactor">
    <cofactor evidence="12">
        <name>[4Fe-4S] cluster</name>
        <dbReference type="ChEBI" id="CHEBI:49883"/>
    </cofactor>
    <text evidence="12">Binds 2 [4Fe-4S] clusters. Binds 1 [4Fe-4S] cluster coordinated with 3 cysteines and an exchangeable S-adenosyl-L-methionine and 1 [4Fe-4S] cluster coordinated with 3 cysteines and the GTP-derived substrate.</text>
</comment>
<comment type="pathway">
    <text evidence="12">Cofactor biosynthesis; molybdopterin biosynthesis.</text>
</comment>
<feature type="binding site" evidence="12">
    <location>
        <begin position="264"/>
        <end position="266"/>
    </location>
    <ligand>
        <name>GTP</name>
        <dbReference type="ChEBI" id="CHEBI:37565"/>
    </ligand>
</feature>
<evidence type="ECO:0000259" key="13">
    <source>
        <dbReference type="PROSITE" id="PS51918"/>
    </source>
</evidence>
<evidence type="ECO:0000256" key="11">
    <source>
        <dbReference type="ARBA" id="ARBA00048697"/>
    </source>
</evidence>
<dbReference type="SUPFAM" id="SSF102114">
    <property type="entry name" value="Radical SAM enzymes"/>
    <property type="match status" value="1"/>
</dbReference>
<keyword evidence="4 12" id="KW-0479">Metal-binding</keyword>
<dbReference type="GO" id="GO:0061798">
    <property type="term" value="F:GTP 3',8'-cyclase activity"/>
    <property type="evidence" value="ECO:0007669"/>
    <property type="project" value="UniProtKB-UniRule"/>
</dbReference>
<evidence type="ECO:0000256" key="9">
    <source>
        <dbReference type="ARBA" id="ARBA00023150"/>
    </source>
</evidence>
<dbReference type="InterPro" id="IPR058240">
    <property type="entry name" value="rSAM_sf"/>
</dbReference>
<feature type="binding site" evidence="12">
    <location>
        <position position="27"/>
    </location>
    <ligand>
        <name>S-adenosyl-L-methionine</name>
        <dbReference type="ChEBI" id="CHEBI:59789"/>
    </ligand>
</feature>
<feature type="binding site" evidence="12">
    <location>
        <position position="99"/>
    </location>
    <ligand>
        <name>GTP</name>
        <dbReference type="ChEBI" id="CHEBI:37565"/>
    </ligand>
</feature>
<dbReference type="SFLD" id="SFLDG01067">
    <property type="entry name" value="SPASM/twitch_domain_containing"/>
    <property type="match status" value="1"/>
</dbReference>
<dbReference type="PANTHER" id="PTHR22960">
    <property type="entry name" value="MOLYBDOPTERIN COFACTOR SYNTHESIS PROTEIN A"/>
    <property type="match status" value="1"/>
</dbReference>
<proteinExistence type="inferred from homology"/>
<feature type="binding site" evidence="12">
    <location>
        <position position="194"/>
    </location>
    <ligand>
        <name>S-adenosyl-L-methionine</name>
        <dbReference type="ChEBI" id="CHEBI:59789"/>
    </ligand>
</feature>
<dbReference type="NCBIfam" id="TIGR02666">
    <property type="entry name" value="moaA"/>
    <property type="match status" value="1"/>
</dbReference>
<dbReference type="SFLD" id="SFLDG01386">
    <property type="entry name" value="main_SPASM_domain-containing"/>
    <property type="match status" value="1"/>
</dbReference>
<dbReference type="GO" id="GO:0061799">
    <property type="term" value="F:cyclic pyranopterin monophosphate synthase activity"/>
    <property type="evidence" value="ECO:0007669"/>
    <property type="project" value="TreeGrafter"/>
</dbReference>
<keyword evidence="15" id="KW-1185">Reference proteome</keyword>
<dbReference type="InterPro" id="IPR040064">
    <property type="entry name" value="MoaA-like"/>
</dbReference>
<dbReference type="GO" id="GO:0005525">
    <property type="term" value="F:GTP binding"/>
    <property type="evidence" value="ECO:0007669"/>
    <property type="project" value="UniProtKB-UniRule"/>
</dbReference>
<dbReference type="SFLD" id="SFLDG01383">
    <property type="entry name" value="cyclic_pyranopterin_phosphate"/>
    <property type="match status" value="1"/>
</dbReference>
<dbReference type="EC" id="4.1.99.22" evidence="1 12"/>
<dbReference type="SMART" id="SM00729">
    <property type="entry name" value="Elp3"/>
    <property type="match status" value="1"/>
</dbReference>
<evidence type="ECO:0000256" key="8">
    <source>
        <dbReference type="ARBA" id="ARBA00023134"/>
    </source>
</evidence>
<dbReference type="CDD" id="cd01335">
    <property type="entry name" value="Radical_SAM"/>
    <property type="match status" value="1"/>
</dbReference>
<evidence type="ECO:0000256" key="10">
    <source>
        <dbReference type="ARBA" id="ARBA00023239"/>
    </source>
</evidence>
<dbReference type="PROSITE" id="PS51918">
    <property type="entry name" value="RADICAL_SAM"/>
    <property type="match status" value="1"/>
</dbReference>
<dbReference type="Pfam" id="PF04055">
    <property type="entry name" value="Radical_SAM"/>
    <property type="match status" value="1"/>
</dbReference>
<dbReference type="InterPro" id="IPR013483">
    <property type="entry name" value="MoaA"/>
</dbReference>
<keyword evidence="7 12" id="KW-0411">Iron-sulfur</keyword>
<comment type="catalytic activity">
    <reaction evidence="11 12">
        <text>GTP + AH2 + S-adenosyl-L-methionine = (8S)-3',8-cyclo-7,8-dihydroguanosine 5'-triphosphate + 5'-deoxyadenosine + L-methionine + A + H(+)</text>
        <dbReference type="Rhea" id="RHEA:49576"/>
        <dbReference type="ChEBI" id="CHEBI:13193"/>
        <dbReference type="ChEBI" id="CHEBI:15378"/>
        <dbReference type="ChEBI" id="CHEBI:17319"/>
        <dbReference type="ChEBI" id="CHEBI:17499"/>
        <dbReference type="ChEBI" id="CHEBI:37565"/>
        <dbReference type="ChEBI" id="CHEBI:57844"/>
        <dbReference type="ChEBI" id="CHEBI:59789"/>
        <dbReference type="ChEBI" id="CHEBI:131766"/>
        <dbReference type="EC" id="4.1.99.22"/>
    </reaction>
</comment>
<keyword evidence="9 12" id="KW-0501">Molybdenum cofactor biosynthesis</keyword>
<feature type="binding site" evidence="12">
    <location>
        <position position="21"/>
    </location>
    <ligand>
        <name>[4Fe-4S] cluster</name>
        <dbReference type="ChEBI" id="CHEBI:49883"/>
        <label>1</label>
        <note>4Fe-4S-S-AdoMet</note>
    </ligand>
</feature>
<dbReference type="Proteomes" id="UP000029409">
    <property type="component" value="Chromosome"/>
</dbReference>
<reference evidence="14 15" key="1">
    <citation type="submission" date="2014-08" db="EMBL/GenBank/DDBJ databases">
        <title>Comparative genomics of the Paenibacillus odorifer group.</title>
        <authorList>
            <person name="den Bakker H.C."/>
            <person name="Tsai Y.-C."/>
            <person name="Martin N."/>
            <person name="Korlach J."/>
            <person name="Wiedmann M."/>
        </authorList>
    </citation>
    <scope>NUCLEOTIDE SEQUENCE [LARGE SCALE GENOMIC DNA]</scope>
    <source>
        <strain evidence="14 15">DSM 1735</strain>
    </source>
</reference>
<evidence type="ECO:0000256" key="1">
    <source>
        <dbReference type="ARBA" id="ARBA00012167"/>
    </source>
</evidence>
<dbReference type="AlphaFoldDB" id="A0A089HMG1"/>
<feature type="binding site" evidence="12">
    <location>
        <position position="123"/>
    </location>
    <ligand>
        <name>S-adenosyl-L-methionine</name>
        <dbReference type="ChEBI" id="CHEBI:59789"/>
    </ligand>
</feature>
<dbReference type="Gene3D" id="3.20.20.70">
    <property type="entry name" value="Aldolase class I"/>
    <property type="match status" value="1"/>
</dbReference>
<feature type="binding site" evidence="12">
    <location>
        <position position="259"/>
    </location>
    <ligand>
        <name>[4Fe-4S] cluster</name>
        <dbReference type="ChEBI" id="CHEBI:49883"/>
        <label>2</label>
        <note>4Fe-4S-substrate</note>
    </ligand>
</feature>
<feature type="binding site" evidence="12">
    <location>
        <position position="25"/>
    </location>
    <ligand>
        <name>[4Fe-4S] cluster</name>
        <dbReference type="ChEBI" id="CHEBI:49883"/>
        <label>1</label>
        <note>4Fe-4S-S-AdoMet</note>
    </ligand>
</feature>
<evidence type="ECO:0000256" key="4">
    <source>
        <dbReference type="ARBA" id="ARBA00022723"/>
    </source>
</evidence>
<dbReference type="GO" id="GO:0046872">
    <property type="term" value="F:metal ion binding"/>
    <property type="evidence" value="ECO:0007669"/>
    <property type="project" value="UniProtKB-KW"/>
</dbReference>
<dbReference type="HAMAP" id="MF_01225_B">
    <property type="entry name" value="MoaA_B"/>
    <property type="match status" value="1"/>
</dbReference>
<comment type="subunit">
    <text evidence="12">Monomer and homodimer.</text>
</comment>
<dbReference type="KEGG" id="pdu:PDUR_08000"/>
<evidence type="ECO:0000256" key="6">
    <source>
        <dbReference type="ARBA" id="ARBA00023004"/>
    </source>
</evidence>
<dbReference type="GO" id="GO:0006777">
    <property type="term" value="P:Mo-molybdopterin cofactor biosynthetic process"/>
    <property type="evidence" value="ECO:0007669"/>
    <property type="project" value="UniProtKB-UniRule"/>
</dbReference>
<evidence type="ECO:0000313" key="15">
    <source>
        <dbReference type="Proteomes" id="UP000029409"/>
    </source>
</evidence>
<comment type="similarity">
    <text evidence="12">Belongs to the radical SAM superfamily. MoaA family.</text>
</comment>
<name>A0A089HMG1_PAEDU</name>
<feature type="binding site" evidence="12">
    <location>
        <position position="160"/>
    </location>
    <ligand>
        <name>GTP</name>
        <dbReference type="ChEBI" id="CHEBI:37565"/>
    </ligand>
</feature>
<feature type="domain" description="Radical SAM core" evidence="13">
    <location>
        <begin position="5"/>
        <end position="225"/>
    </location>
</feature>
<evidence type="ECO:0000256" key="2">
    <source>
        <dbReference type="ARBA" id="ARBA00022485"/>
    </source>
</evidence>
<evidence type="ECO:0000256" key="7">
    <source>
        <dbReference type="ARBA" id="ARBA00023014"/>
    </source>
</evidence>
<keyword evidence="8 12" id="KW-0342">GTP-binding</keyword>
<keyword evidence="3 12" id="KW-0949">S-adenosyl-L-methionine</keyword>
<gene>
    <name evidence="12" type="primary">moaA</name>
    <name evidence="14" type="ORF">PDUR_08000</name>
</gene>
<evidence type="ECO:0000256" key="3">
    <source>
        <dbReference type="ARBA" id="ARBA00022691"/>
    </source>
</evidence>
<dbReference type="Pfam" id="PF06463">
    <property type="entry name" value="Mob_synth_C"/>
    <property type="match status" value="1"/>
</dbReference>
<keyword evidence="2 12" id="KW-0004">4Fe-4S</keyword>
<dbReference type="InterPro" id="IPR050105">
    <property type="entry name" value="MoCo_biosynth_MoaA/MoaC"/>
</dbReference>
<dbReference type="InterPro" id="IPR000385">
    <property type="entry name" value="MoaA_NifB_PqqE_Fe-S-bd_CS"/>
</dbReference>